<dbReference type="InterPro" id="IPR013785">
    <property type="entry name" value="Aldolase_TIM"/>
</dbReference>
<evidence type="ECO:0000256" key="2">
    <source>
        <dbReference type="ARBA" id="ARBA00022723"/>
    </source>
</evidence>
<dbReference type="PANTHER" id="PTHR11228">
    <property type="entry name" value="RADICAL SAM DOMAIN PROTEIN"/>
    <property type="match status" value="1"/>
</dbReference>
<evidence type="ECO:0000313" key="6">
    <source>
        <dbReference type="EMBL" id="CAB4128912.1"/>
    </source>
</evidence>
<dbReference type="InterPro" id="IPR058240">
    <property type="entry name" value="rSAM_sf"/>
</dbReference>
<protein>
    <submittedName>
        <fullName evidence="6">COG0535 Predicted Fe-S oxidoreductases</fullName>
    </submittedName>
</protein>
<reference evidence="6" key="1">
    <citation type="submission" date="2020-04" db="EMBL/GenBank/DDBJ databases">
        <authorList>
            <person name="Chiriac C."/>
            <person name="Salcher M."/>
            <person name="Ghai R."/>
            <person name="Kavagutti S V."/>
        </authorList>
    </citation>
    <scope>NUCLEOTIDE SEQUENCE</scope>
</reference>
<dbReference type="EMBL" id="LR796233">
    <property type="protein sequence ID" value="CAB4128912.1"/>
    <property type="molecule type" value="Genomic_DNA"/>
</dbReference>
<sequence length="331" mass="37764">MINYKDIRSVHLEISTRCNAACPDCLRNYRGVDVIETYPVCDMSLEQVKQLFPVEFIKQLNSFLINGNYGDFVTARDGLAIVEYIMEANPKIHLGISTNASAKPKMWQRLGELGITVYFRLDGLRDTHKLYRVNTDFDFIIDNAKKFIAAGGRAVWSFIPFDHNQHQIDEAKQMSKDLGFSYFEIVDTGRNTMPVFTSDKRLSHVIGDYRGSTDFDELYGNFLEYQKTPENAVMSEKVSREINCYAKNKKEIYVAANGEVYPCCWLGFYPLHSTGKPSSVQLAPLIYKNNALEHGLEQAIEWLVEIEKTWTIPTVPEGKLFGCNDNCGIRT</sequence>
<dbReference type="InterPro" id="IPR050377">
    <property type="entry name" value="Radical_SAM_PqqE_MftC-like"/>
</dbReference>
<keyword evidence="4" id="KW-0411">Iron-sulfur</keyword>
<evidence type="ECO:0000256" key="1">
    <source>
        <dbReference type="ARBA" id="ARBA00022691"/>
    </source>
</evidence>
<dbReference type="GO" id="GO:0003824">
    <property type="term" value="F:catalytic activity"/>
    <property type="evidence" value="ECO:0007669"/>
    <property type="project" value="InterPro"/>
</dbReference>
<keyword evidence="1" id="KW-0949">S-adenosyl-L-methionine</keyword>
<keyword evidence="3" id="KW-0408">Iron</keyword>
<dbReference type="Gene3D" id="3.20.20.70">
    <property type="entry name" value="Aldolase class I"/>
    <property type="match status" value="1"/>
</dbReference>
<dbReference type="SUPFAM" id="SSF102114">
    <property type="entry name" value="Radical SAM enzymes"/>
    <property type="match status" value="1"/>
</dbReference>
<dbReference type="InterPro" id="IPR005479">
    <property type="entry name" value="CPAse_ATP-bd"/>
</dbReference>
<organism evidence="6">
    <name type="scientific">uncultured Caudovirales phage</name>
    <dbReference type="NCBI Taxonomy" id="2100421"/>
    <lineage>
        <taxon>Viruses</taxon>
        <taxon>Duplodnaviria</taxon>
        <taxon>Heunggongvirae</taxon>
        <taxon>Uroviricota</taxon>
        <taxon>Caudoviricetes</taxon>
        <taxon>Peduoviridae</taxon>
        <taxon>Maltschvirus</taxon>
        <taxon>Maltschvirus maltsch</taxon>
    </lineage>
</organism>
<dbReference type="PROSITE" id="PS00867">
    <property type="entry name" value="CPSASE_2"/>
    <property type="match status" value="1"/>
</dbReference>
<proteinExistence type="predicted"/>
<feature type="domain" description="Carbamoyl phosphate synthase ATP-binding" evidence="5">
    <location>
        <begin position="85"/>
        <end position="92"/>
    </location>
</feature>
<dbReference type="PANTHER" id="PTHR11228:SF7">
    <property type="entry name" value="PQQA PEPTIDE CYCLASE"/>
    <property type="match status" value="1"/>
</dbReference>
<accession>A0A6J5L5S1</accession>
<dbReference type="SFLD" id="SFLDG01067">
    <property type="entry name" value="SPASM/twitch_domain_containing"/>
    <property type="match status" value="1"/>
</dbReference>
<dbReference type="SFLD" id="SFLDS00029">
    <property type="entry name" value="Radical_SAM"/>
    <property type="match status" value="1"/>
</dbReference>
<dbReference type="GO" id="GO:0051536">
    <property type="term" value="F:iron-sulfur cluster binding"/>
    <property type="evidence" value="ECO:0007669"/>
    <property type="project" value="UniProtKB-KW"/>
</dbReference>
<dbReference type="InterPro" id="IPR007197">
    <property type="entry name" value="rSAM"/>
</dbReference>
<evidence type="ECO:0000256" key="3">
    <source>
        <dbReference type="ARBA" id="ARBA00023004"/>
    </source>
</evidence>
<name>A0A6J5L5S1_9CAUD</name>
<dbReference type="Pfam" id="PF04055">
    <property type="entry name" value="Radical_SAM"/>
    <property type="match status" value="1"/>
</dbReference>
<evidence type="ECO:0000256" key="4">
    <source>
        <dbReference type="ARBA" id="ARBA00023014"/>
    </source>
</evidence>
<gene>
    <name evidence="6" type="ORF">UFOVP112_101</name>
</gene>
<evidence type="ECO:0000259" key="5">
    <source>
        <dbReference type="PROSITE" id="PS00867"/>
    </source>
</evidence>
<dbReference type="GO" id="GO:0046872">
    <property type="term" value="F:metal ion binding"/>
    <property type="evidence" value="ECO:0007669"/>
    <property type="project" value="UniProtKB-KW"/>
</dbReference>
<dbReference type="GO" id="GO:0005524">
    <property type="term" value="F:ATP binding"/>
    <property type="evidence" value="ECO:0007669"/>
    <property type="project" value="InterPro"/>
</dbReference>
<keyword evidence="2" id="KW-0479">Metal-binding</keyword>